<feature type="transmembrane region" description="Helical" evidence="15">
    <location>
        <begin position="35"/>
        <end position="55"/>
    </location>
</feature>
<evidence type="ECO:0000259" key="16">
    <source>
        <dbReference type="PROSITE" id="PS50109"/>
    </source>
</evidence>
<dbReference type="GO" id="GO:0005524">
    <property type="term" value="F:ATP binding"/>
    <property type="evidence" value="ECO:0007669"/>
    <property type="project" value="UniProtKB-KW"/>
</dbReference>
<dbReference type="PANTHER" id="PTHR42878:SF7">
    <property type="entry name" value="SENSOR HISTIDINE KINASE GLRK"/>
    <property type="match status" value="1"/>
</dbReference>
<evidence type="ECO:0000256" key="12">
    <source>
        <dbReference type="ARBA" id="ARBA00022989"/>
    </source>
</evidence>
<dbReference type="InterPro" id="IPR004358">
    <property type="entry name" value="Sig_transdc_His_kin-like_C"/>
</dbReference>
<keyword evidence="9" id="KW-0547">Nucleotide-binding</keyword>
<dbReference type="SUPFAM" id="SSF55874">
    <property type="entry name" value="ATPase domain of HSP90 chaperone/DNA topoisomerase II/histidine kinase"/>
    <property type="match status" value="1"/>
</dbReference>
<protein>
    <recommendedName>
        <fullName evidence="3">histidine kinase</fullName>
        <ecNumber evidence="3">2.7.13.3</ecNumber>
    </recommendedName>
</protein>
<dbReference type="GO" id="GO:0000155">
    <property type="term" value="F:phosphorelay sensor kinase activity"/>
    <property type="evidence" value="ECO:0007669"/>
    <property type="project" value="InterPro"/>
</dbReference>
<dbReference type="GO" id="GO:0030295">
    <property type="term" value="F:protein kinase activator activity"/>
    <property type="evidence" value="ECO:0007669"/>
    <property type="project" value="TreeGrafter"/>
</dbReference>
<evidence type="ECO:0000256" key="9">
    <source>
        <dbReference type="ARBA" id="ARBA00022741"/>
    </source>
</evidence>
<evidence type="ECO:0000256" key="15">
    <source>
        <dbReference type="SAM" id="Phobius"/>
    </source>
</evidence>
<keyword evidence="5" id="KW-0997">Cell inner membrane</keyword>
<proteinExistence type="predicted"/>
<dbReference type="FunFam" id="1.10.287.130:FF:000039">
    <property type="entry name" value="Sensor-like histidine kinase YfhK"/>
    <property type="match status" value="1"/>
</dbReference>
<dbReference type="InterPro" id="IPR003661">
    <property type="entry name" value="HisK_dim/P_dom"/>
</dbReference>
<keyword evidence="11" id="KW-0067">ATP-binding</keyword>
<evidence type="ECO:0000256" key="3">
    <source>
        <dbReference type="ARBA" id="ARBA00012438"/>
    </source>
</evidence>
<dbReference type="GO" id="GO:0005886">
    <property type="term" value="C:plasma membrane"/>
    <property type="evidence" value="ECO:0007669"/>
    <property type="project" value="UniProtKB-SubCell"/>
</dbReference>
<dbReference type="SMART" id="SM00388">
    <property type="entry name" value="HisKA"/>
    <property type="match status" value="1"/>
</dbReference>
<organism evidence="17 18">
    <name type="scientific">Shigella dysenteriae WRSd3</name>
    <dbReference type="NCBI Taxonomy" id="1401327"/>
    <lineage>
        <taxon>Bacteria</taxon>
        <taxon>Pseudomonadati</taxon>
        <taxon>Pseudomonadota</taxon>
        <taxon>Gammaproteobacteria</taxon>
        <taxon>Enterobacterales</taxon>
        <taxon>Enterobacteriaceae</taxon>
        <taxon>Shigella</taxon>
    </lineage>
</organism>
<comment type="subcellular location">
    <subcellularLocation>
        <location evidence="2">Cell inner membrane</location>
        <topology evidence="2">Multi-pass membrane protein</topology>
    </subcellularLocation>
</comment>
<evidence type="ECO:0000256" key="4">
    <source>
        <dbReference type="ARBA" id="ARBA00022475"/>
    </source>
</evidence>
<feature type="domain" description="Histidine kinase" evidence="16">
    <location>
        <begin position="277"/>
        <end position="493"/>
    </location>
</feature>
<dbReference type="PANTHER" id="PTHR42878">
    <property type="entry name" value="TWO-COMPONENT HISTIDINE KINASE"/>
    <property type="match status" value="1"/>
</dbReference>
<evidence type="ECO:0000256" key="5">
    <source>
        <dbReference type="ARBA" id="ARBA00022519"/>
    </source>
</evidence>
<dbReference type="AlphaFoldDB" id="A0A090NJI0"/>
<keyword evidence="12 15" id="KW-1133">Transmembrane helix</keyword>
<dbReference type="PRINTS" id="PR00344">
    <property type="entry name" value="BCTRLSENSOR"/>
</dbReference>
<dbReference type="InterPro" id="IPR050351">
    <property type="entry name" value="BphY/WalK/GraS-like"/>
</dbReference>
<dbReference type="GO" id="GO:0007234">
    <property type="term" value="P:osmosensory signaling via phosphorelay pathway"/>
    <property type="evidence" value="ECO:0007669"/>
    <property type="project" value="TreeGrafter"/>
</dbReference>
<evidence type="ECO:0000313" key="17">
    <source>
        <dbReference type="EMBL" id="ESU80304.1"/>
    </source>
</evidence>
<accession>A0A090NJI0</accession>
<dbReference type="EMBL" id="AXUT01000108">
    <property type="protein sequence ID" value="ESU80304.1"/>
    <property type="molecule type" value="Genomic_DNA"/>
</dbReference>
<dbReference type="SUPFAM" id="SSF47384">
    <property type="entry name" value="Homodimeric domain of signal transducing histidine kinase"/>
    <property type="match status" value="1"/>
</dbReference>
<dbReference type="Gene3D" id="1.10.287.130">
    <property type="match status" value="1"/>
</dbReference>
<gene>
    <name evidence="17" type="ORF">WRSd3_01541</name>
</gene>
<reference evidence="17 18" key="1">
    <citation type="submission" date="2013-10" db="EMBL/GenBank/DDBJ databases">
        <title>Draft genomes and the virulence plasmids of Sd1617 vaccine constructs: WRSd3 and WRSd5.</title>
        <authorList>
            <person name="Aksomboon Vongsawan A."/>
            <person name="Venkatesan M.M."/>
            <person name="Vaisvil B."/>
            <person name="Emel G."/>
            <person name="Kepatral V."/>
            <person name="Sethabutr O."/>
            <person name="Serichantalergs O."/>
            <person name="Mason C."/>
        </authorList>
    </citation>
    <scope>NUCLEOTIDE SEQUENCE [LARGE SCALE GENOMIC DNA]</scope>
    <source>
        <strain evidence="17 18">WRSd3</strain>
    </source>
</reference>
<keyword evidence="7 17" id="KW-0808">Transferase</keyword>
<dbReference type="EC" id="2.7.13.3" evidence="3"/>
<keyword evidence="6" id="KW-0597">Phosphoprotein</keyword>
<evidence type="ECO:0000256" key="2">
    <source>
        <dbReference type="ARBA" id="ARBA00004429"/>
    </source>
</evidence>
<dbReference type="SMART" id="SM00387">
    <property type="entry name" value="HATPase_c"/>
    <property type="match status" value="1"/>
</dbReference>
<feature type="transmembrane region" description="Helical" evidence="15">
    <location>
        <begin position="195"/>
        <end position="219"/>
    </location>
</feature>
<evidence type="ECO:0000256" key="13">
    <source>
        <dbReference type="ARBA" id="ARBA00023012"/>
    </source>
</evidence>
<dbReference type="InterPro" id="IPR036097">
    <property type="entry name" value="HisK_dim/P_sf"/>
</dbReference>
<evidence type="ECO:0000313" key="18">
    <source>
        <dbReference type="Proteomes" id="UP000017944"/>
    </source>
</evidence>
<comment type="catalytic activity">
    <reaction evidence="1">
        <text>ATP + protein L-histidine = ADP + protein N-phospho-L-histidine.</text>
        <dbReference type="EC" id="2.7.13.3"/>
    </reaction>
</comment>
<dbReference type="InterPro" id="IPR003594">
    <property type="entry name" value="HATPase_dom"/>
</dbReference>
<evidence type="ECO:0000256" key="7">
    <source>
        <dbReference type="ARBA" id="ARBA00022679"/>
    </source>
</evidence>
<dbReference type="Gene3D" id="3.30.565.10">
    <property type="entry name" value="Histidine kinase-like ATPase, C-terminal domain"/>
    <property type="match status" value="1"/>
</dbReference>
<evidence type="ECO:0000256" key="6">
    <source>
        <dbReference type="ARBA" id="ARBA00022553"/>
    </source>
</evidence>
<evidence type="ECO:0000256" key="11">
    <source>
        <dbReference type="ARBA" id="ARBA00022840"/>
    </source>
</evidence>
<sequence length="496" mass="55676">MLYLNFPSVSIRLFASDESNTLKRWPVFPRSLRQLVMLAFLLILLPLLVLAWQAWQSLNALSDQAALVNRTTLIDARRSEAMTNAALEMERSYRQYCVLDDPTLAKVYQSQRKRYSEMLDAHAGVLPDDKLYQALRQDLNNLAQLQCNNSGPDAAAAARLEAFASANTEMVQATRTVVFSRGQQLQREIAERGQYFGWQSLVLFLVSLVMVLLFTRMIIGPVKNIERMINRLGEGRSLGNSVSFSGPSELRSVGQRILWLSERLSWLESQRHQFLRHLSHELKTPLASMREGTELLADQVVGPLTPEQKEVVSILDSSSRNLQKLIEQLLDYNRKQADSAVELENVELAPLVETVVSAHSLPARAKMMHTDVDLKATACLAEPMLLMSVLDNLYSNAVHYGAESGNICLRSSLHGARVYIDVINTGTPIPQEERAMIFEPFFQGSHQRKGAVKGSGLGLSIARDCIRRMQGELYLVDESGQDVCFRIELPSSKNTK</sequence>
<dbReference type="InterPro" id="IPR005467">
    <property type="entry name" value="His_kinase_dom"/>
</dbReference>
<evidence type="ECO:0000256" key="1">
    <source>
        <dbReference type="ARBA" id="ARBA00000085"/>
    </source>
</evidence>
<dbReference type="Proteomes" id="UP000017944">
    <property type="component" value="Unassembled WGS sequence"/>
</dbReference>
<evidence type="ECO:0000256" key="10">
    <source>
        <dbReference type="ARBA" id="ARBA00022777"/>
    </source>
</evidence>
<dbReference type="Pfam" id="PF00512">
    <property type="entry name" value="HisKA"/>
    <property type="match status" value="1"/>
</dbReference>
<dbReference type="GO" id="GO:0000156">
    <property type="term" value="F:phosphorelay response regulator activity"/>
    <property type="evidence" value="ECO:0007669"/>
    <property type="project" value="TreeGrafter"/>
</dbReference>
<dbReference type="InterPro" id="IPR036890">
    <property type="entry name" value="HATPase_C_sf"/>
</dbReference>
<dbReference type="Pfam" id="PF00672">
    <property type="entry name" value="HAMP"/>
    <property type="match status" value="1"/>
</dbReference>
<dbReference type="PROSITE" id="PS50109">
    <property type="entry name" value="HIS_KIN"/>
    <property type="match status" value="1"/>
</dbReference>
<keyword evidence="8 15" id="KW-0812">Transmembrane</keyword>
<evidence type="ECO:0000256" key="8">
    <source>
        <dbReference type="ARBA" id="ARBA00022692"/>
    </source>
</evidence>
<keyword evidence="4" id="KW-1003">Cell membrane</keyword>
<keyword evidence="14 15" id="KW-0472">Membrane</keyword>
<name>A0A090NJI0_SHIDY</name>
<evidence type="ECO:0000256" key="14">
    <source>
        <dbReference type="ARBA" id="ARBA00023136"/>
    </source>
</evidence>
<dbReference type="Pfam" id="PF02518">
    <property type="entry name" value="HATPase_c"/>
    <property type="match status" value="1"/>
</dbReference>
<dbReference type="InterPro" id="IPR003660">
    <property type="entry name" value="HAMP_dom"/>
</dbReference>
<keyword evidence="13" id="KW-0902">Two-component regulatory system</keyword>
<dbReference type="PATRIC" id="fig|1401327.3.peg.1427"/>
<dbReference type="FunFam" id="3.30.565.10:FF:000072">
    <property type="entry name" value="Sensor histidine kinase GlrK"/>
    <property type="match status" value="1"/>
</dbReference>
<keyword evidence="10" id="KW-0418">Kinase</keyword>
<comment type="caution">
    <text evidence="17">The sequence shown here is derived from an EMBL/GenBank/DDBJ whole genome shotgun (WGS) entry which is preliminary data.</text>
</comment>
<dbReference type="CDD" id="cd00082">
    <property type="entry name" value="HisKA"/>
    <property type="match status" value="1"/>
</dbReference>